<reference evidence="3" key="1">
    <citation type="submission" date="2025-08" db="UniProtKB">
        <authorList>
            <consortium name="RefSeq"/>
        </authorList>
    </citation>
    <scope>IDENTIFICATION</scope>
    <source>
        <tissue evidence="3">Whole larvae</tissue>
    </source>
</reference>
<dbReference type="Proteomes" id="UP001652740">
    <property type="component" value="Unplaced"/>
</dbReference>
<feature type="chain" id="PRO_5045232641" evidence="1">
    <location>
        <begin position="18"/>
        <end position="175"/>
    </location>
</feature>
<proteinExistence type="predicted"/>
<protein>
    <submittedName>
        <fullName evidence="3">Uncharacterized protein LOC113515360 isoform X3</fullName>
    </submittedName>
</protein>
<dbReference type="GeneID" id="113515360"/>
<dbReference type="RefSeq" id="XP_052749282.1">
    <property type="nucleotide sequence ID" value="XM_052893322.1"/>
</dbReference>
<name>A0ABM3MDI2_GALME</name>
<gene>
    <name evidence="3" type="primary">LOC113515360</name>
</gene>
<organism evidence="2 3">
    <name type="scientific">Galleria mellonella</name>
    <name type="common">Greater wax moth</name>
    <dbReference type="NCBI Taxonomy" id="7137"/>
    <lineage>
        <taxon>Eukaryota</taxon>
        <taxon>Metazoa</taxon>
        <taxon>Ecdysozoa</taxon>
        <taxon>Arthropoda</taxon>
        <taxon>Hexapoda</taxon>
        <taxon>Insecta</taxon>
        <taxon>Pterygota</taxon>
        <taxon>Neoptera</taxon>
        <taxon>Endopterygota</taxon>
        <taxon>Lepidoptera</taxon>
        <taxon>Glossata</taxon>
        <taxon>Ditrysia</taxon>
        <taxon>Pyraloidea</taxon>
        <taxon>Pyralidae</taxon>
        <taxon>Galleriinae</taxon>
        <taxon>Galleria</taxon>
    </lineage>
</organism>
<evidence type="ECO:0000256" key="1">
    <source>
        <dbReference type="SAM" id="SignalP"/>
    </source>
</evidence>
<accession>A0ABM3MDI2</accession>
<feature type="signal peptide" evidence="1">
    <location>
        <begin position="1"/>
        <end position="17"/>
    </location>
</feature>
<sequence>MAVILLLFVCVFSGIMARPYDINKEKRALVAGQEIQKDATKLVEPESRENLLLPKVFGLYDIITVFLDTRNTKSLNISLIMDDEVNSAASALCIIINEENISIFQNDFKITSSYAHNLRNGSEFIIGFQRIIDKSSQEETGLKIHDFHKNAIFEMELENINKLKYIQFTRRATKK</sequence>
<keyword evidence="2" id="KW-1185">Reference proteome</keyword>
<evidence type="ECO:0000313" key="3">
    <source>
        <dbReference type="RefSeq" id="XP_052749282.1"/>
    </source>
</evidence>
<evidence type="ECO:0000313" key="2">
    <source>
        <dbReference type="Proteomes" id="UP001652740"/>
    </source>
</evidence>
<keyword evidence="1" id="KW-0732">Signal</keyword>